<evidence type="ECO:0000256" key="1">
    <source>
        <dbReference type="SAM" id="Phobius"/>
    </source>
</evidence>
<name>A0A9X1ZKJ3_9GAMM</name>
<dbReference type="Proteomes" id="UP001139333">
    <property type="component" value="Unassembled WGS sequence"/>
</dbReference>
<dbReference type="InterPro" id="IPR002816">
    <property type="entry name" value="TraB/PrgY/GumN_fam"/>
</dbReference>
<protein>
    <submittedName>
        <fullName evidence="2">TraB/GumN family protein</fullName>
    </submittedName>
</protein>
<reference evidence="2" key="1">
    <citation type="submission" date="2022-01" db="EMBL/GenBank/DDBJ databases">
        <title>Whole genome-based taxonomy of the Shewanellaceae.</title>
        <authorList>
            <person name="Martin-Rodriguez A.J."/>
        </authorList>
    </citation>
    <scope>NUCLEOTIDE SEQUENCE</scope>
    <source>
        <strain evidence="2">DSM 16422</strain>
    </source>
</reference>
<keyword evidence="1" id="KW-1133">Transmembrane helix</keyword>
<evidence type="ECO:0000313" key="3">
    <source>
        <dbReference type="Proteomes" id="UP001139333"/>
    </source>
</evidence>
<dbReference type="RefSeq" id="WP_248993868.1">
    <property type="nucleotide sequence ID" value="NZ_JAKIKP010000001.1"/>
</dbReference>
<keyword evidence="1" id="KW-0812">Transmembrane</keyword>
<keyword evidence="3" id="KW-1185">Reference proteome</keyword>
<feature type="transmembrane region" description="Helical" evidence="1">
    <location>
        <begin position="24"/>
        <end position="43"/>
    </location>
</feature>
<sequence>MQATSKTQCHHQNSLNNLPWFKQAYWFFIIIIACSFGVSAQTVQEDQPPFYKISWQNQHGYLLGSIHVGQASFYPMAEQIEQAFLQSDALVIEADVEQADTMALLTQYGKAAPELAAKTSNVTADYCQKVQSFCDAIAPYAPWLQAAQISMMRFASLGYVADQGVDVTFAKKRGNKPLLELESVAFQFELISSFSEKTQLQMVDEAVNASDADMVELISVWRNGDQQKLAAIMEQQAGEADELLTKLLWQRNHTMSDKMLTMMQQHSAQQLFFIVGAGHVVGQQNIPQLLRQQGATVTDCWQNSCR</sequence>
<comment type="caution">
    <text evidence="2">The sequence shown here is derived from an EMBL/GenBank/DDBJ whole genome shotgun (WGS) entry which is preliminary data.</text>
</comment>
<proteinExistence type="predicted"/>
<dbReference type="EMBL" id="JAKIKP010000001">
    <property type="protein sequence ID" value="MCL1141175.1"/>
    <property type="molecule type" value="Genomic_DNA"/>
</dbReference>
<dbReference type="Pfam" id="PF01963">
    <property type="entry name" value="TraB_PrgY_gumN"/>
    <property type="match status" value="1"/>
</dbReference>
<dbReference type="PANTHER" id="PTHR40590:SF1">
    <property type="entry name" value="CYTOPLASMIC PROTEIN"/>
    <property type="match status" value="1"/>
</dbReference>
<gene>
    <name evidence="2" type="ORF">L2672_00465</name>
</gene>
<keyword evidence="1" id="KW-0472">Membrane</keyword>
<evidence type="ECO:0000313" key="2">
    <source>
        <dbReference type="EMBL" id="MCL1141175.1"/>
    </source>
</evidence>
<dbReference type="CDD" id="cd14789">
    <property type="entry name" value="Tiki"/>
    <property type="match status" value="1"/>
</dbReference>
<dbReference type="InterPro" id="IPR047111">
    <property type="entry name" value="YbaP-like"/>
</dbReference>
<dbReference type="PANTHER" id="PTHR40590">
    <property type="entry name" value="CYTOPLASMIC PROTEIN-RELATED"/>
    <property type="match status" value="1"/>
</dbReference>
<dbReference type="AlphaFoldDB" id="A0A9X1ZKJ3"/>
<dbReference type="PROSITE" id="PS51257">
    <property type="entry name" value="PROKAR_LIPOPROTEIN"/>
    <property type="match status" value="1"/>
</dbReference>
<organism evidence="2 3">
    <name type="scientific">Shewanella gaetbuli</name>
    <dbReference type="NCBI Taxonomy" id="220752"/>
    <lineage>
        <taxon>Bacteria</taxon>
        <taxon>Pseudomonadati</taxon>
        <taxon>Pseudomonadota</taxon>
        <taxon>Gammaproteobacteria</taxon>
        <taxon>Alteromonadales</taxon>
        <taxon>Shewanellaceae</taxon>
        <taxon>Shewanella</taxon>
    </lineage>
</organism>
<accession>A0A9X1ZKJ3</accession>